<reference evidence="1" key="2">
    <citation type="submission" date="2020-11" db="EMBL/GenBank/DDBJ databases">
        <title>Whole genome sequencing of Colletotrichum sp.</title>
        <authorList>
            <person name="Li H."/>
        </authorList>
    </citation>
    <scope>NUCLEOTIDE SEQUENCE</scope>
    <source>
        <strain evidence="1">CkLH20</strain>
    </source>
</reference>
<dbReference type="GeneID" id="62167007"/>
<dbReference type="AlphaFoldDB" id="A0A9P6HU96"/>
<proteinExistence type="predicted"/>
<dbReference type="SUPFAM" id="SSF50494">
    <property type="entry name" value="Trypsin-like serine proteases"/>
    <property type="match status" value="1"/>
</dbReference>
<gene>
    <name evidence="1" type="ORF">CkaCkLH20_11219</name>
</gene>
<sequence length="485" mass="54014">MSKSQALIELRAELEKRRETSEDFNHIWENEALPHLREIIHTDYSISIQAEYGGSRIRRVVEVMTETEIPQEGNRKLTETVSKVFGENPSLKVEISFTVGNIKRSTCTEDECVPPGNPGHHFPLMIGDSVDYQGGTSAGTIGPALDCGGKTGCLVNYHLFEGAPQLNEVQHDNEVPDCHLVHPASIDCAEGERPRIIGKLRAHSGFPIYKTQRHSGSLEKHFQLPRDQAKIQTDWAFCDLQTPLENRMRYSPSEREFQEHSGLIHRVYQGNPRLRIIRSSGRTSGIRYAVVCETPVAVRQGGIETREWCLENIPKLLSTDQWITGGVGIPGDSGAAIVDDKTRELVGQLWGRNVYEGDTNIQRITYFTHIADIFDDIRERYPEIDEVKLAGAPSIPTSNLRTNGKTAHNKPKVTFKISQDGVQRSHLQASEPIEHFLHPATSKSSFTSSTGSSATCIDPPCTSVEFRAMDKEMGIMQTSAPSTVT</sequence>
<evidence type="ECO:0008006" key="3">
    <source>
        <dbReference type="Google" id="ProtNLM"/>
    </source>
</evidence>
<accession>A0A9P6HU96</accession>
<organism evidence="1 2">
    <name type="scientific">Colletotrichum karsti</name>
    <dbReference type="NCBI Taxonomy" id="1095194"/>
    <lineage>
        <taxon>Eukaryota</taxon>
        <taxon>Fungi</taxon>
        <taxon>Dikarya</taxon>
        <taxon>Ascomycota</taxon>
        <taxon>Pezizomycotina</taxon>
        <taxon>Sordariomycetes</taxon>
        <taxon>Hypocreomycetidae</taxon>
        <taxon>Glomerellales</taxon>
        <taxon>Glomerellaceae</taxon>
        <taxon>Colletotrichum</taxon>
        <taxon>Colletotrichum boninense species complex</taxon>
    </lineage>
</organism>
<dbReference type="EMBL" id="JAATWM020000046">
    <property type="protein sequence ID" value="KAF9871298.1"/>
    <property type="molecule type" value="Genomic_DNA"/>
</dbReference>
<dbReference type="InterPro" id="IPR009003">
    <property type="entry name" value="Peptidase_S1_PA"/>
</dbReference>
<evidence type="ECO:0000313" key="1">
    <source>
        <dbReference type="EMBL" id="KAF9871298.1"/>
    </source>
</evidence>
<reference evidence="1" key="1">
    <citation type="submission" date="2020-03" db="EMBL/GenBank/DDBJ databases">
        <authorList>
            <person name="He L."/>
        </authorList>
    </citation>
    <scope>NUCLEOTIDE SEQUENCE</scope>
    <source>
        <strain evidence="1">CkLH20</strain>
    </source>
</reference>
<dbReference type="OrthoDB" id="5242988at2759"/>
<evidence type="ECO:0000313" key="2">
    <source>
        <dbReference type="Proteomes" id="UP000781932"/>
    </source>
</evidence>
<protein>
    <recommendedName>
        <fullName evidence="3">Peptidase S1 domain-containing protein</fullName>
    </recommendedName>
</protein>
<comment type="caution">
    <text evidence="1">The sequence shown here is derived from an EMBL/GenBank/DDBJ whole genome shotgun (WGS) entry which is preliminary data.</text>
</comment>
<dbReference type="Proteomes" id="UP000781932">
    <property type="component" value="Unassembled WGS sequence"/>
</dbReference>
<keyword evidence="2" id="KW-1185">Reference proteome</keyword>
<dbReference type="RefSeq" id="XP_038740759.1">
    <property type="nucleotide sequence ID" value="XM_038893933.1"/>
</dbReference>
<name>A0A9P6HU96_9PEZI</name>